<gene>
    <name evidence="2" type="ORF">A2Z33_04040</name>
</gene>
<dbReference type="Gene3D" id="3.40.50.720">
    <property type="entry name" value="NAD(P)-binding Rossmann-like Domain"/>
    <property type="match status" value="1"/>
</dbReference>
<dbReference type="InterPro" id="IPR036291">
    <property type="entry name" value="NAD(P)-bd_dom_sf"/>
</dbReference>
<dbReference type="PANTHER" id="PTHR43245:SF13">
    <property type="entry name" value="UDP-D-APIOSE_UDP-D-XYLOSE SYNTHASE 2"/>
    <property type="match status" value="1"/>
</dbReference>
<sequence length="337" mass="36978">MKRTVLVTGAGGFIGSHLVDRLYADGHDVTGIGNFAGGSDEHLAGKTDRSRIRFIEADITDSRQLKAEYFHGTDWVFHLAARSGNAKSLAEPFAFHETNVSGTVNVLEAARKANVKKLIYAASSTCYGNARCPTPETAPVAPVSPYGLTKFLGEEYVMHWGQVFRLPVVSLRLYYVYGPKIRPGGSYGALVTMFLNQLLTEGHVTLSGDGSQKRDFTYVADAVDALVTAARSSIFGEIFNAGSGQVSDLKKLAGLLGGRIVHAKPLSGEIMSAYPDLHKIRRILKWKPKTDIITGIAMVLASRDMWEKNPGNAPDRMRDNLKNRQRNSRIRRLKINV</sequence>
<dbReference type="AlphaFoldDB" id="A0A1F5YWQ7"/>
<comment type="caution">
    <text evidence="2">The sequence shown here is derived from an EMBL/GenBank/DDBJ whole genome shotgun (WGS) entry which is preliminary data.</text>
</comment>
<dbReference type="PANTHER" id="PTHR43245">
    <property type="entry name" value="BIFUNCTIONAL POLYMYXIN RESISTANCE PROTEIN ARNA"/>
    <property type="match status" value="1"/>
</dbReference>
<dbReference type="Gene3D" id="3.90.25.10">
    <property type="entry name" value="UDP-galactose 4-epimerase, domain 1"/>
    <property type="match status" value="1"/>
</dbReference>
<proteinExistence type="predicted"/>
<organism evidence="2 3">
    <name type="scientific">Candidatus Gottesmanbacteria bacterium RBG_16_52_11</name>
    <dbReference type="NCBI Taxonomy" id="1798374"/>
    <lineage>
        <taxon>Bacteria</taxon>
        <taxon>Candidatus Gottesmaniibacteriota</taxon>
    </lineage>
</organism>
<evidence type="ECO:0000313" key="3">
    <source>
        <dbReference type="Proteomes" id="UP000178448"/>
    </source>
</evidence>
<name>A0A1F5YWQ7_9BACT</name>
<dbReference type="InterPro" id="IPR001509">
    <property type="entry name" value="Epimerase_deHydtase"/>
</dbReference>
<dbReference type="EMBL" id="MFJD01000004">
    <property type="protein sequence ID" value="OGG04342.1"/>
    <property type="molecule type" value="Genomic_DNA"/>
</dbReference>
<dbReference type="SUPFAM" id="SSF51735">
    <property type="entry name" value="NAD(P)-binding Rossmann-fold domains"/>
    <property type="match status" value="1"/>
</dbReference>
<dbReference type="InterPro" id="IPR050177">
    <property type="entry name" value="Lipid_A_modif_metabolic_enz"/>
</dbReference>
<protein>
    <recommendedName>
        <fullName evidence="1">NAD-dependent epimerase/dehydratase domain-containing protein</fullName>
    </recommendedName>
</protein>
<dbReference type="Proteomes" id="UP000178448">
    <property type="component" value="Unassembled WGS sequence"/>
</dbReference>
<evidence type="ECO:0000313" key="2">
    <source>
        <dbReference type="EMBL" id="OGG04342.1"/>
    </source>
</evidence>
<dbReference type="STRING" id="1798374.A2Z33_04040"/>
<feature type="domain" description="NAD-dependent epimerase/dehydratase" evidence="1">
    <location>
        <begin position="5"/>
        <end position="242"/>
    </location>
</feature>
<reference evidence="2 3" key="1">
    <citation type="journal article" date="2016" name="Nat. Commun.">
        <title>Thousands of microbial genomes shed light on interconnected biogeochemical processes in an aquifer system.</title>
        <authorList>
            <person name="Anantharaman K."/>
            <person name="Brown C.T."/>
            <person name="Hug L.A."/>
            <person name="Sharon I."/>
            <person name="Castelle C.J."/>
            <person name="Probst A.J."/>
            <person name="Thomas B.C."/>
            <person name="Singh A."/>
            <person name="Wilkins M.J."/>
            <person name="Karaoz U."/>
            <person name="Brodie E.L."/>
            <person name="Williams K.H."/>
            <person name="Hubbard S.S."/>
            <person name="Banfield J.F."/>
        </authorList>
    </citation>
    <scope>NUCLEOTIDE SEQUENCE [LARGE SCALE GENOMIC DNA]</scope>
</reference>
<evidence type="ECO:0000259" key="1">
    <source>
        <dbReference type="Pfam" id="PF01370"/>
    </source>
</evidence>
<accession>A0A1F5YWQ7</accession>
<dbReference type="Pfam" id="PF01370">
    <property type="entry name" value="Epimerase"/>
    <property type="match status" value="1"/>
</dbReference>